<dbReference type="AlphaFoldDB" id="A0ABD1NI97"/>
<comment type="caution">
    <text evidence="2">The sequence shown here is derived from an EMBL/GenBank/DDBJ whole genome shotgun (WGS) entry which is preliminary data.</text>
</comment>
<feature type="region of interest" description="Disordered" evidence="1">
    <location>
        <begin position="1"/>
        <end position="39"/>
    </location>
</feature>
<protein>
    <submittedName>
        <fullName evidence="2">Uncharacterized protein</fullName>
    </submittedName>
</protein>
<gene>
    <name evidence="2" type="ORF">Fmac_001573</name>
</gene>
<dbReference type="EMBL" id="JBGMDY010000001">
    <property type="protein sequence ID" value="KAL2347573.1"/>
    <property type="molecule type" value="Genomic_DNA"/>
</dbReference>
<proteinExistence type="predicted"/>
<evidence type="ECO:0000256" key="1">
    <source>
        <dbReference type="SAM" id="MobiDB-lite"/>
    </source>
</evidence>
<organism evidence="2 3">
    <name type="scientific">Flemingia macrophylla</name>
    <dbReference type="NCBI Taxonomy" id="520843"/>
    <lineage>
        <taxon>Eukaryota</taxon>
        <taxon>Viridiplantae</taxon>
        <taxon>Streptophyta</taxon>
        <taxon>Embryophyta</taxon>
        <taxon>Tracheophyta</taxon>
        <taxon>Spermatophyta</taxon>
        <taxon>Magnoliopsida</taxon>
        <taxon>eudicotyledons</taxon>
        <taxon>Gunneridae</taxon>
        <taxon>Pentapetalae</taxon>
        <taxon>rosids</taxon>
        <taxon>fabids</taxon>
        <taxon>Fabales</taxon>
        <taxon>Fabaceae</taxon>
        <taxon>Papilionoideae</taxon>
        <taxon>50 kb inversion clade</taxon>
        <taxon>NPAAA clade</taxon>
        <taxon>indigoferoid/millettioid clade</taxon>
        <taxon>Phaseoleae</taxon>
        <taxon>Flemingia</taxon>
    </lineage>
</organism>
<evidence type="ECO:0000313" key="2">
    <source>
        <dbReference type="EMBL" id="KAL2347573.1"/>
    </source>
</evidence>
<reference evidence="2 3" key="1">
    <citation type="submission" date="2024-08" db="EMBL/GenBank/DDBJ databases">
        <title>Insights into the chromosomal genome structure of Flemingia macrophylla.</title>
        <authorList>
            <person name="Ding Y."/>
            <person name="Zhao Y."/>
            <person name="Bi W."/>
            <person name="Wu M."/>
            <person name="Zhao G."/>
            <person name="Gong Y."/>
            <person name="Li W."/>
            <person name="Zhang P."/>
        </authorList>
    </citation>
    <scope>NUCLEOTIDE SEQUENCE [LARGE SCALE GENOMIC DNA]</scope>
    <source>
        <strain evidence="2">DYQJB</strain>
        <tissue evidence="2">Leaf</tissue>
    </source>
</reference>
<sequence length="87" mass="9080">MPFHKTKSFQSLNESVTTSGMRDQETDREGNGLSIIGGPSLELNRSRSSQLSCLGSGIPWRVGGFGSKVIKCGAGSSLSTSSGSREG</sequence>
<feature type="compositionally biased region" description="Polar residues" evidence="1">
    <location>
        <begin position="8"/>
        <end position="21"/>
    </location>
</feature>
<keyword evidence="3" id="KW-1185">Reference proteome</keyword>
<accession>A0ABD1NI97</accession>
<evidence type="ECO:0000313" key="3">
    <source>
        <dbReference type="Proteomes" id="UP001603857"/>
    </source>
</evidence>
<name>A0ABD1NI97_9FABA</name>
<dbReference type="Proteomes" id="UP001603857">
    <property type="component" value="Unassembled WGS sequence"/>
</dbReference>